<accession>A0A1S2KZ25</accession>
<feature type="transmembrane region" description="Helical" evidence="7">
    <location>
        <begin position="165"/>
        <end position="187"/>
    </location>
</feature>
<dbReference type="OrthoDB" id="2360475at2"/>
<sequence>MEEISLKQLINVLKRRLFLMTLITLTFLASGWLFTKYVITPTYETSTQLIVTPSQKQGDAYTSREQLINTYNVIITSPRILQQVINELSLERTHSSLRESVSVKSEGQSQVVTIRVKDRNPELTMQIADRIALVFQREVIEIMNFNNLSVLTPAELPTAPVSPNLMLNMIISLVVGGMLAVGISLLLELFHNTFRSEDEIEKALKLPVLGTIMNIEIKKIDMKSQQVKAISRQIESLDGGEPVGT</sequence>
<dbReference type="PANTHER" id="PTHR32309">
    <property type="entry name" value="TYROSINE-PROTEIN KINASE"/>
    <property type="match status" value="1"/>
</dbReference>
<keyword evidence="12" id="KW-1185">Reference proteome</keyword>
<evidence type="ECO:0000256" key="6">
    <source>
        <dbReference type="ARBA" id="ARBA00023136"/>
    </source>
</evidence>
<keyword evidence="4 7" id="KW-0812">Transmembrane</keyword>
<name>A0A1S2KZ25_9BACI</name>
<feature type="domain" description="Polysaccharide chain length determinant N-terminal" evidence="8">
    <location>
        <begin position="2"/>
        <end position="88"/>
    </location>
</feature>
<evidence type="ECO:0000256" key="2">
    <source>
        <dbReference type="ARBA" id="ARBA00006683"/>
    </source>
</evidence>
<evidence type="ECO:0000313" key="11">
    <source>
        <dbReference type="EMBL" id="QOY34907.1"/>
    </source>
</evidence>
<feature type="transmembrane region" description="Helical" evidence="7">
    <location>
        <begin position="17"/>
        <end position="39"/>
    </location>
</feature>
<reference evidence="11 12" key="3">
    <citation type="journal article" date="2019" name="Int. J. Syst. Evol. Microbiol.">
        <title>Anaerobacillus isosaccharinicus sp. nov., an alkaliphilic bacterium which degrades isosaccharinic acid.</title>
        <authorList>
            <person name="Bassil N.M."/>
            <person name="Lloyd J.R."/>
        </authorList>
    </citation>
    <scope>NUCLEOTIDE SEQUENCE [LARGE SCALE GENOMIC DNA]</scope>
    <source>
        <strain evidence="11 12">NB2006</strain>
    </source>
</reference>
<dbReference type="Proteomes" id="UP000180175">
    <property type="component" value="Chromosome"/>
</dbReference>
<dbReference type="InterPro" id="IPR050445">
    <property type="entry name" value="Bact_polysacc_biosynth/exp"/>
</dbReference>
<dbReference type="InterPro" id="IPR032807">
    <property type="entry name" value="GNVR"/>
</dbReference>
<dbReference type="InterPro" id="IPR003856">
    <property type="entry name" value="LPS_length_determ_N"/>
</dbReference>
<organism evidence="10 12">
    <name type="scientific">Anaerobacillus isosaccharinicus</name>
    <dbReference type="NCBI Taxonomy" id="1532552"/>
    <lineage>
        <taxon>Bacteria</taxon>
        <taxon>Bacillati</taxon>
        <taxon>Bacillota</taxon>
        <taxon>Bacilli</taxon>
        <taxon>Bacillales</taxon>
        <taxon>Bacillaceae</taxon>
        <taxon>Anaerobacillus</taxon>
    </lineage>
</organism>
<evidence type="ECO:0000259" key="8">
    <source>
        <dbReference type="Pfam" id="PF02706"/>
    </source>
</evidence>
<evidence type="ECO:0000256" key="5">
    <source>
        <dbReference type="ARBA" id="ARBA00022989"/>
    </source>
</evidence>
<evidence type="ECO:0000313" key="10">
    <source>
        <dbReference type="EMBL" id="OIJ04827.1"/>
    </source>
</evidence>
<dbReference type="EMBL" id="LQXD01000197">
    <property type="protein sequence ID" value="OIJ04827.1"/>
    <property type="molecule type" value="Genomic_DNA"/>
</dbReference>
<feature type="domain" description="Tyrosine-protein kinase G-rich" evidence="9">
    <location>
        <begin position="135"/>
        <end position="186"/>
    </location>
</feature>
<reference evidence="11" key="4">
    <citation type="submission" date="2020-10" db="EMBL/GenBank/DDBJ databases">
        <authorList>
            <person name="Bassil N.M."/>
            <person name="Lloyd J.R."/>
        </authorList>
    </citation>
    <scope>NUCLEOTIDE SEQUENCE</scope>
    <source>
        <strain evidence="11">NB2006</strain>
    </source>
</reference>
<reference evidence="10 12" key="1">
    <citation type="submission" date="2016-10" db="EMBL/GenBank/DDBJ databases">
        <title>Draft genome sequences of four alkaliphilic bacteria belonging to the Anaerobacillus genus.</title>
        <authorList>
            <person name="Bassil N.M."/>
            <person name="Lloyd J.R."/>
        </authorList>
    </citation>
    <scope>NUCLEOTIDE SEQUENCE [LARGE SCALE GENOMIC DNA]</scope>
    <source>
        <strain evidence="10 12">NB2006</strain>
    </source>
</reference>
<dbReference type="GO" id="GO:0004713">
    <property type="term" value="F:protein tyrosine kinase activity"/>
    <property type="evidence" value="ECO:0007669"/>
    <property type="project" value="TreeGrafter"/>
</dbReference>
<evidence type="ECO:0000256" key="4">
    <source>
        <dbReference type="ARBA" id="ARBA00022692"/>
    </source>
</evidence>
<dbReference type="Pfam" id="PF13807">
    <property type="entry name" value="GNVR"/>
    <property type="match status" value="1"/>
</dbReference>
<dbReference type="PANTHER" id="PTHR32309:SF13">
    <property type="entry name" value="FERRIC ENTEROBACTIN TRANSPORT PROTEIN FEPE"/>
    <property type="match status" value="1"/>
</dbReference>
<dbReference type="EMBL" id="CP063356">
    <property type="protein sequence ID" value="QOY34907.1"/>
    <property type="molecule type" value="Genomic_DNA"/>
</dbReference>
<dbReference type="Pfam" id="PF02706">
    <property type="entry name" value="Wzz"/>
    <property type="match status" value="1"/>
</dbReference>
<evidence type="ECO:0000313" key="12">
    <source>
        <dbReference type="Proteomes" id="UP000180175"/>
    </source>
</evidence>
<evidence type="ECO:0000256" key="3">
    <source>
        <dbReference type="ARBA" id="ARBA00022475"/>
    </source>
</evidence>
<evidence type="ECO:0000256" key="7">
    <source>
        <dbReference type="SAM" id="Phobius"/>
    </source>
</evidence>
<reference evidence="11 12" key="2">
    <citation type="journal article" date="2017" name="Genome Announc.">
        <title>Draft Genome Sequences of Four Alkaliphilic Bacteria Belonging to the Anaerobacillus Genus.</title>
        <authorList>
            <person name="Bassil N.M."/>
            <person name="Lloyd J.R."/>
        </authorList>
    </citation>
    <scope>NUCLEOTIDE SEQUENCE [LARGE SCALE GENOMIC DNA]</scope>
    <source>
        <strain evidence="11 12">NB2006</strain>
    </source>
</reference>
<keyword evidence="6 7" id="KW-0472">Membrane</keyword>
<comment type="subcellular location">
    <subcellularLocation>
        <location evidence="1">Cell membrane</location>
        <topology evidence="1">Multi-pass membrane protein</topology>
    </subcellularLocation>
</comment>
<dbReference type="GO" id="GO:0005886">
    <property type="term" value="C:plasma membrane"/>
    <property type="evidence" value="ECO:0007669"/>
    <property type="project" value="UniProtKB-SubCell"/>
</dbReference>
<evidence type="ECO:0000259" key="9">
    <source>
        <dbReference type="Pfam" id="PF13807"/>
    </source>
</evidence>
<protein>
    <submittedName>
        <fullName evidence="11">Capsule biosynthesis protein</fullName>
    </submittedName>
</protein>
<proteinExistence type="inferred from homology"/>
<dbReference type="AlphaFoldDB" id="A0A1S2KZ25"/>
<keyword evidence="5 7" id="KW-1133">Transmembrane helix</keyword>
<dbReference type="RefSeq" id="WP_071319244.1">
    <property type="nucleotide sequence ID" value="NZ_CP063356.2"/>
</dbReference>
<gene>
    <name evidence="11" type="ORF">AWH56_019635</name>
    <name evidence="10" type="ORF">AWH56_22945</name>
</gene>
<comment type="similarity">
    <text evidence="2">Belongs to the CpsC/CapA family.</text>
</comment>
<dbReference type="KEGG" id="aia:AWH56_019635"/>
<keyword evidence="3" id="KW-1003">Cell membrane</keyword>
<evidence type="ECO:0000256" key="1">
    <source>
        <dbReference type="ARBA" id="ARBA00004651"/>
    </source>
</evidence>